<reference evidence="1 2" key="1">
    <citation type="submission" date="2024-05" db="EMBL/GenBank/DDBJ databases">
        <authorList>
            <person name="Jiang F."/>
        </authorList>
    </citation>
    <scope>NUCLEOTIDE SEQUENCE [LARGE SCALE GENOMIC DNA]</scope>
    <source>
        <strain evidence="1 2">LZ166</strain>
    </source>
</reference>
<gene>
    <name evidence="1" type="ORF">ABGN05_02680</name>
</gene>
<comment type="caution">
    <text evidence="1">The sequence shown here is derived from an EMBL/GenBank/DDBJ whole genome shotgun (WGS) entry which is preliminary data.</text>
</comment>
<sequence>MTPVKATLLSLFMLSGIALWGAGIYAADAASGHQVVDGYGVSATNR</sequence>
<dbReference type="RefSeq" id="WP_367952447.1">
    <property type="nucleotide sequence ID" value="NZ_JBDPGJ010000001.1"/>
</dbReference>
<dbReference type="Proteomes" id="UP001556692">
    <property type="component" value="Unassembled WGS sequence"/>
</dbReference>
<dbReference type="EMBL" id="JBDPGJ010000001">
    <property type="protein sequence ID" value="MEX0404562.1"/>
    <property type="molecule type" value="Genomic_DNA"/>
</dbReference>
<protein>
    <submittedName>
        <fullName evidence="1">Uncharacterized protein</fullName>
    </submittedName>
</protein>
<proteinExistence type="predicted"/>
<accession>A0ABV3SCV1</accession>
<name>A0ABV3SCV1_9HYPH</name>
<evidence type="ECO:0000313" key="1">
    <source>
        <dbReference type="EMBL" id="MEX0404562.1"/>
    </source>
</evidence>
<keyword evidence="2" id="KW-1185">Reference proteome</keyword>
<evidence type="ECO:0000313" key="2">
    <source>
        <dbReference type="Proteomes" id="UP001556692"/>
    </source>
</evidence>
<organism evidence="1 2">
    <name type="scientific">Aquibium pacificus</name>
    <dbReference type="NCBI Taxonomy" id="3153579"/>
    <lineage>
        <taxon>Bacteria</taxon>
        <taxon>Pseudomonadati</taxon>
        <taxon>Pseudomonadota</taxon>
        <taxon>Alphaproteobacteria</taxon>
        <taxon>Hyphomicrobiales</taxon>
        <taxon>Phyllobacteriaceae</taxon>
        <taxon>Aquibium</taxon>
    </lineage>
</organism>